<evidence type="ECO:0000313" key="3">
    <source>
        <dbReference type="Proteomes" id="UP000011135"/>
    </source>
</evidence>
<dbReference type="EMBL" id="AMZN01000029">
    <property type="protein sequence ID" value="ELR71976.1"/>
    <property type="molecule type" value="Genomic_DNA"/>
</dbReference>
<keyword evidence="3" id="KW-1185">Reference proteome</keyword>
<protein>
    <recommendedName>
        <fullName evidence="1">DUF5777 domain-containing protein</fullName>
    </recommendedName>
</protein>
<name>L8JSM7_9BACT</name>
<dbReference type="Pfam" id="PF19089">
    <property type="entry name" value="DUF5777"/>
    <property type="match status" value="1"/>
</dbReference>
<dbReference type="PATRIC" id="fig|1237149.3.peg.1927"/>
<comment type="caution">
    <text evidence="2">The sequence shown here is derived from an EMBL/GenBank/DDBJ whole genome shotgun (WGS) entry which is preliminary data.</text>
</comment>
<dbReference type="Proteomes" id="UP000011135">
    <property type="component" value="Unassembled WGS sequence"/>
</dbReference>
<organism evidence="2 3">
    <name type="scientific">Fulvivirga imtechensis AK7</name>
    <dbReference type="NCBI Taxonomy" id="1237149"/>
    <lineage>
        <taxon>Bacteria</taxon>
        <taxon>Pseudomonadati</taxon>
        <taxon>Bacteroidota</taxon>
        <taxon>Cytophagia</taxon>
        <taxon>Cytophagales</taxon>
        <taxon>Fulvivirgaceae</taxon>
        <taxon>Fulvivirga</taxon>
    </lineage>
</organism>
<dbReference type="STRING" id="1237149.C900_01971"/>
<evidence type="ECO:0000313" key="2">
    <source>
        <dbReference type="EMBL" id="ELR71976.1"/>
    </source>
</evidence>
<gene>
    <name evidence="2" type="ORF">C900_01971</name>
</gene>
<sequence length="285" mass="32150">MAVILCMAPAYSQDDLMNLVDEPDDKGYASATFKGTRIILGHSVETKSKNELEFLISHRFGRINSGAHNLFGLDQANIRLGLEYGISENLNVGVGRSSYDKTFDGFLKYRIVQQSEKGFPFSVVLFNSIALKTTPKEEDDPTYELTDRLANTHQLLIAKKFSNNFSLQVMPVFVHKNRVESFDENNQVAIGVGGRIKLTKRLALNAEYYYRLDPPTDSPYKNSVAIGFDIETGGHVFQLHFTNSVMTVERSFITENRDDFFDGDIHFGFNISRTFSLGGKKEGDW</sequence>
<accession>L8JSM7</accession>
<dbReference type="AlphaFoldDB" id="L8JSM7"/>
<evidence type="ECO:0000259" key="1">
    <source>
        <dbReference type="Pfam" id="PF19089"/>
    </source>
</evidence>
<feature type="domain" description="DUF5777" evidence="1">
    <location>
        <begin position="33"/>
        <end position="275"/>
    </location>
</feature>
<dbReference type="InterPro" id="IPR045916">
    <property type="entry name" value="DUF5777"/>
</dbReference>
<dbReference type="OrthoDB" id="1117410at2"/>
<dbReference type="eggNOG" id="COG3637">
    <property type="taxonomic scope" value="Bacteria"/>
</dbReference>
<reference evidence="2 3" key="1">
    <citation type="submission" date="2012-12" db="EMBL/GenBank/DDBJ databases">
        <title>Genome assembly of Fulvivirga imtechensis AK7.</title>
        <authorList>
            <person name="Nupur N."/>
            <person name="Khatri I."/>
            <person name="Kumar R."/>
            <person name="Subramanian S."/>
            <person name="Pinnaka A."/>
        </authorList>
    </citation>
    <scope>NUCLEOTIDE SEQUENCE [LARGE SCALE GENOMIC DNA]</scope>
    <source>
        <strain evidence="2 3">AK7</strain>
    </source>
</reference>
<proteinExistence type="predicted"/>